<dbReference type="PROSITE" id="PS01031">
    <property type="entry name" value="SHSP"/>
    <property type="match status" value="1"/>
</dbReference>
<feature type="domain" description="SHSP" evidence="4">
    <location>
        <begin position="56"/>
        <end position="169"/>
    </location>
</feature>
<dbReference type="InterPro" id="IPR002068">
    <property type="entry name" value="A-crystallin/Hsp20_dom"/>
</dbReference>
<evidence type="ECO:0000256" key="1">
    <source>
        <dbReference type="PROSITE-ProRule" id="PRU00285"/>
    </source>
</evidence>
<evidence type="ECO:0000313" key="5">
    <source>
        <dbReference type="EMBL" id="MCS0495704.1"/>
    </source>
</evidence>
<name>A0A9X2PBL9_9HYPH</name>
<dbReference type="SUPFAM" id="SSF49764">
    <property type="entry name" value="HSP20-like chaperones"/>
    <property type="match status" value="1"/>
</dbReference>
<organism evidence="5 6">
    <name type="scientific">Ancylobacter mangrovi</name>
    <dbReference type="NCBI Taxonomy" id="2972472"/>
    <lineage>
        <taxon>Bacteria</taxon>
        <taxon>Pseudomonadati</taxon>
        <taxon>Pseudomonadota</taxon>
        <taxon>Alphaproteobacteria</taxon>
        <taxon>Hyphomicrobiales</taxon>
        <taxon>Xanthobacteraceae</taxon>
        <taxon>Ancylobacter</taxon>
    </lineage>
</organism>
<keyword evidence="6" id="KW-1185">Reference proteome</keyword>
<dbReference type="Pfam" id="PF00011">
    <property type="entry name" value="HSP20"/>
    <property type="match status" value="1"/>
</dbReference>
<dbReference type="Gene3D" id="2.60.40.790">
    <property type="match status" value="1"/>
</dbReference>
<dbReference type="PANTHER" id="PTHR11527">
    <property type="entry name" value="HEAT-SHOCK PROTEIN 20 FAMILY MEMBER"/>
    <property type="match status" value="1"/>
</dbReference>
<reference evidence="5" key="1">
    <citation type="submission" date="2022-08" db="EMBL/GenBank/DDBJ databases">
        <authorList>
            <person name="Li F."/>
        </authorList>
    </citation>
    <scope>NUCLEOTIDE SEQUENCE</scope>
    <source>
        <strain evidence="5">MQZ15Z-1</strain>
    </source>
</reference>
<proteinExistence type="inferred from homology"/>
<dbReference type="AlphaFoldDB" id="A0A9X2PBL9"/>
<dbReference type="CDD" id="cd06464">
    <property type="entry name" value="ACD_sHsps-like"/>
    <property type="match status" value="1"/>
</dbReference>
<comment type="caution">
    <text evidence="5">The sequence shown here is derived from an EMBL/GenBank/DDBJ whole genome shotgun (WGS) entry which is preliminary data.</text>
</comment>
<protein>
    <submittedName>
        <fullName evidence="5">Hsp20/alpha crystallin family protein</fullName>
    </submittedName>
</protein>
<evidence type="ECO:0000259" key="4">
    <source>
        <dbReference type="PROSITE" id="PS01031"/>
    </source>
</evidence>
<evidence type="ECO:0000313" key="6">
    <source>
        <dbReference type="Proteomes" id="UP001151088"/>
    </source>
</evidence>
<feature type="region of interest" description="Disordered" evidence="3">
    <location>
        <begin position="1"/>
        <end position="24"/>
    </location>
</feature>
<comment type="similarity">
    <text evidence="1 2">Belongs to the small heat shock protein (HSP20) family.</text>
</comment>
<accession>A0A9X2PBL9</accession>
<dbReference type="EMBL" id="JANTHZ010000004">
    <property type="protein sequence ID" value="MCS0495704.1"/>
    <property type="molecule type" value="Genomic_DNA"/>
</dbReference>
<dbReference type="RefSeq" id="WP_258732870.1">
    <property type="nucleotide sequence ID" value="NZ_JANTHZ010000004.1"/>
</dbReference>
<evidence type="ECO:0000256" key="3">
    <source>
        <dbReference type="SAM" id="MobiDB-lite"/>
    </source>
</evidence>
<dbReference type="InterPro" id="IPR008978">
    <property type="entry name" value="HSP20-like_chaperone"/>
</dbReference>
<dbReference type="InterPro" id="IPR031107">
    <property type="entry name" value="Small_HSP"/>
</dbReference>
<gene>
    <name evidence="5" type="ORF">NVS89_11390</name>
</gene>
<evidence type="ECO:0000256" key="2">
    <source>
        <dbReference type="RuleBase" id="RU003616"/>
    </source>
</evidence>
<dbReference type="Proteomes" id="UP001151088">
    <property type="component" value="Unassembled WGS sequence"/>
</dbReference>
<sequence>MAVPTKLPAKPPSGPASSPETWMPFDPLRREMEQLFDRFGLPSWPLARSVFQDDVFRGRSLAPAVDVAEKDKEFEITAELPGLDEKDVEVKLSNGTLTIRGEKKDEKEQREKGYHLSERRYGSFLRSFRVPEGIDPGKIEARFAKGVLTIRLPKTAAAPAETTIPIRAA</sequence>